<dbReference type="HOGENOM" id="CLU_037294_3_0_4"/>
<dbReference type="Proteomes" id="UP000017813">
    <property type="component" value="Unassembled WGS sequence"/>
</dbReference>
<gene>
    <name evidence="2" type="ORF">HMPREF9021_01497</name>
</gene>
<dbReference type="Pfam" id="PF01148">
    <property type="entry name" value="CTP_transf_1"/>
    <property type="match status" value="1"/>
</dbReference>
<keyword evidence="1" id="KW-0812">Transmembrane</keyword>
<feature type="transmembrane region" description="Helical" evidence="1">
    <location>
        <begin position="185"/>
        <end position="204"/>
    </location>
</feature>
<feature type="transmembrane region" description="Helical" evidence="1">
    <location>
        <begin position="250"/>
        <end position="271"/>
    </location>
</feature>
<reference evidence="2 3" key="1">
    <citation type="submission" date="2010-03" db="EMBL/GenBank/DDBJ databases">
        <authorList>
            <consortium name="The Broad Institute Genome Sequencing Platform"/>
            <person name="Ward D."/>
            <person name="Earl A."/>
            <person name="Feldgarden M."/>
            <person name="Gevers D."/>
            <person name="Young S."/>
            <person name="Zeng Q."/>
            <person name="Koehrsen M."/>
            <person name="Alvarado L."/>
            <person name="Berlin A.M."/>
            <person name="Borenstein D."/>
            <person name="Chapman S.B."/>
            <person name="Chen Z."/>
            <person name="Engels R."/>
            <person name="Freedman E."/>
            <person name="Gellesch M."/>
            <person name="Goldberg J."/>
            <person name="Griggs A."/>
            <person name="Gujja S."/>
            <person name="Heilman E.R."/>
            <person name="Heiman D.I."/>
            <person name="Hepburn T.A."/>
            <person name="Howarth C."/>
            <person name="Jen D."/>
            <person name="Larson L."/>
            <person name="Mehta T."/>
            <person name="Park D."/>
            <person name="Pearson M."/>
            <person name="Richards J."/>
            <person name="Roberts A."/>
            <person name="Saif S."/>
            <person name="Shea T.D."/>
            <person name="Shenoy N."/>
            <person name="Sisk P."/>
            <person name="Stolte C."/>
            <person name="Sykes S.N."/>
            <person name="Walk T."/>
            <person name="White J."/>
            <person name="Yandava C."/>
            <person name="Izard J."/>
            <person name="Baranova O.V."/>
            <person name="Blanton J.M."/>
            <person name="Tanner A.C."/>
            <person name="Dewhirst F."/>
            <person name="Haas B."/>
            <person name="Nusbaum C."/>
            <person name="Birren B."/>
        </authorList>
    </citation>
    <scope>NUCLEOTIDE SEQUENCE [LARGE SCALE GENOMIC DNA]</scope>
    <source>
        <strain evidence="2 3">ATCC 29453</strain>
    </source>
</reference>
<dbReference type="RefSeq" id="WP_002642414.1">
    <property type="nucleotide sequence ID" value="NZ_CP019448.1"/>
</dbReference>
<dbReference type="STRING" id="641147.HMPREF9021_01497"/>
<dbReference type="AlphaFoldDB" id="V9HLP5"/>
<dbReference type="GO" id="GO:0005886">
    <property type="term" value="C:plasma membrane"/>
    <property type="evidence" value="ECO:0007669"/>
    <property type="project" value="TreeGrafter"/>
</dbReference>
<feature type="transmembrane region" description="Helical" evidence="1">
    <location>
        <begin position="12"/>
        <end position="33"/>
    </location>
</feature>
<dbReference type="GO" id="GO:0009273">
    <property type="term" value="P:peptidoglycan-based cell wall biogenesis"/>
    <property type="evidence" value="ECO:0007669"/>
    <property type="project" value="TreeGrafter"/>
</dbReference>
<comment type="caution">
    <text evidence="2">The sequence shown here is derived from an EMBL/GenBank/DDBJ whole genome shotgun (WGS) entry which is preliminary data.</text>
</comment>
<dbReference type="eggNOG" id="COG4589">
    <property type="taxonomic scope" value="Bacteria"/>
</dbReference>
<organism evidence="2 3">
    <name type="scientific">Simonsiella muelleri ATCC 29453</name>
    <dbReference type="NCBI Taxonomy" id="641147"/>
    <lineage>
        <taxon>Bacteria</taxon>
        <taxon>Pseudomonadati</taxon>
        <taxon>Pseudomonadota</taxon>
        <taxon>Betaproteobacteria</taxon>
        <taxon>Neisseriales</taxon>
        <taxon>Neisseriaceae</taxon>
        <taxon>Simonsiella</taxon>
    </lineage>
</organism>
<dbReference type="OrthoDB" id="9799199at2"/>
<evidence type="ECO:0000313" key="3">
    <source>
        <dbReference type="Proteomes" id="UP000017813"/>
    </source>
</evidence>
<keyword evidence="1" id="KW-0472">Membrane</keyword>
<name>V9HLP5_9NEIS</name>
<sequence>MQPFYKPLPIDAGYIFLGILLVLILANLVGGWLKKRHPHSYSVNNLNARIRSWWVMVVLLLLAFWFDRVGAIILFLGVSFAALREFMTLIYRRRGDHNAVALCFYGLLPLQYYFVLIDWYGMFSVLIPVYAFLILPIITGFSGDTEQLFERTAKIQWGAMVTIFCLSHIPALMNLNIVGFEDRNILLLIFLVLVVQASDVFQFIWGKTLGKRKIMPALSPNKTVVGTVGGIMSATVLATSLYWLTPFTPFQAALIGLLICVMGFLGGLVMSGIKRSYGVKDWGRMIDGHGGMLDRVDSLCFAAPIFFHVVRYFWVM</sequence>
<feature type="transmembrane region" description="Helical" evidence="1">
    <location>
        <begin position="155"/>
        <end position="173"/>
    </location>
</feature>
<keyword evidence="3" id="KW-1185">Reference proteome</keyword>
<accession>V9HLP5</accession>
<proteinExistence type="predicted"/>
<dbReference type="PANTHER" id="PTHR43535">
    <property type="entry name" value="PHOSPHATIDATE CYTIDYLYLTRANSFERASE"/>
    <property type="match status" value="1"/>
</dbReference>
<feature type="transmembrane region" description="Helical" evidence="1">
    <location>
        <begin position="224"/>
        <end position="244"/>
    </location>
</feature>
<protein>
    <recommendedName>
        <fullName evidence="4">Phosphatidate cytidylyltransferase</fullName>
    </recommendedName>
</protein>
<reference evidence="2 3" key="2">
    <citation type="submission" date="2011-10" db="EMBL/GenBank/DDBJ databases">
        <title>The Genome Sequence of Simonsiella muelleri ATCC 29453.</title>
        <authorList>
            <consortium name="The Broad Institute Genome Sequencing Platform"/>
            <consortium name="The Broad Institute Genome Sequencing Center for Infectious Disease"/>
            <person name="Earl A."/>
            <person name="Ward D."/>
            <person name="Feldgarden M."/>
            <person name="Gevers D."/>
            <person name="Izard J."/>
            <person name="Baranova O.V."/>
            <person name="Blanton J.M."/>
            <person name="Tanner A.C."/>
            <person name="Dewhirst F."/>
            <person name="Young S.K."/>
            <person name="Zeng Q."/>
            <person name="Gargeya S."/>
            <person name="Fitzgerald M."/>
            <person name="Haas B."/>
            <person name="Abouelleil A."/>
            <person name="Alvarado L."/>
            <person name="Arachchi H.M."/>
            <person name="Berlin A."/>
            <person name="Brown A."/>
            <person name="Chapman S.B."/>
            <person name="Chen Z."/>
            <person name="Dunbar C."/>
            <person name="Freedman E."/>
            <person name="Gearin G."/>
            <person name="Goldberg J."/>
            <person name="Griggs A."/>
            <person name="Gujja S."/>
            <person name="Heiman D."/>
            <person name="Howarth C."/>
            <person name="Larson L."/>
            <person name="Lui A."/>
            <person name="MacDonald P.J.P."/>
            <person name="Montmayeur A."/>
            <person name="Murphy C."/>
            <person name="Neiman D."/>
            <person name="Pearson M."/>
            <person name="Priest M."/>
            <person name="Roberts A."/>
            <person name="Saif S."/>
            <person name="Shea T."/>
            <person name="Shenoy N."/>
            <person name="Sisk P."/>
            <person name="Stolte C."/>
            <person name="Sykes S."/>
            <person name="Wortman J."/>
            <person name="Nusbaum C."/>
            <person name="Birren B."/>
        </authorList>
    </citation>
    <scope>NUCLEOTIDE SEQUENCE [LARGE SCALE GENOMIC DNA]</scope>
    <source>
        <strain evidence="2 3">ATCC 29453</strain>
    </source>
</reference>
<dbReference type="EMBL" id="ADCY02000044">
    <property type="protein sequence ID" value="EFG30530.1"/>
    <property type="molecule type" value="Genomic_DNA"/>
</dbReference>
<feature type="transmembrane region" description="Helical" evidence="1">
    <location>
        <begin position="53"/>
        <end position="83"/>
    </location>
</feature>
<dbReference type="PANTHER" id="PTHR43535:SF1">
    <property type="entry name" value="PHOSPHATIDATE CYTIDYLYLTRANSFERASE"/>
    <property type="match status" value="1"/>
</dbReference>
<evidence type="ECO:0000256" key="1">
    <source>
        <dbReference type="SAM" id="Phobius"/>
    </source>
</evidence>
<feature type="transmembrane region" description="Helical" evidence="1">
    <location>
        <begin position="120"/>
        <end position="143"/>
    </location>
</feature>
<evidence type="ECO:0000313" key="2">
    <source>
        <dbReference type="EMBL" id="EFG30530.1"/>
    </source>
</evidence>
<dbReference type="KEGG" id="smur:BWP33_11060"/>
<feature type="transmembrane region" description="Helical" evidence="1">
    <location>
        <begin position="292"/>
        <end position="314"/>
    </location>
</feature>
<feature type="transmembrane region" description="Helical" evidence="1">
    <location>
        <begin position="95"/>
        <end position="114"/>
    </location>
</feature>
<keyword evidence="1" id="KW-1133">Transmembrane helix</keyword>
<evidence type="ECO:0008006" key="4">
    <source>
        <dbReference type="Google" id="ProtNLM"/>
    </source>
</evidence>